<evidence type="ECO:0000313" key="4">
    <source>
        <dbReference type="Proteomes" id="UP000663929"/>
    </source>
</evidence>
<dbReference type="CDD" id="cd15482">
    <property type="entry name" value="Sialidase_non-viral"/>
    <property type="match status" value="1"/>
</dbReference>
<feature type="compositionally biased region" description="Polar residues" evidence="1">
    <location>
        <begin position="32"/>
        <end position="45"/>
    </location>
</feature>
<dbReference type="AlphaFoldDB" id="A0A8A4TH82"/>
<feature type="chain" id="PRO_5035169348" evidence="2">
    <location>
        <begin position="33"/>
        <end position="501"/>
    </location>
</feature>
<feature type="signal peptide" evidence="2">
    <location>
        <begin position="1"/>
        <end position="32"/>
    </location>
</feature>
<evidence type="ECO:0000256" key="1">
    <source>
        <dbReference type="SAM" id="MobiDB-lite"/>
    </source>
</evidence>
<reference evidence="3" key="1">
    <citation type="submission" date="2021-03" db="EMBL/GenBank/DDBJ databases">
        <title>Acanthopleuribacteraceae sp. M133.</title>
        <authorList>
            <person name="Wang G."/>
        </authorList>
    </citation>
    <scope>NUCLEOTIDE SEQUENCE</scope>
    <source>
        <strain evidence="3">M133</strain>
    </source>
</reference>
<evidence type="ECO:0000313" key="3">
    <source>
        <dbReference type="EMBL" id="QTD49419.1"/>
    </source>
</evidence>
<protein>
    <submittedName>
        <fullName evidence="3">Exo-alpha-sialidase</fullName>
    </submittedName>
</protein>
<dbReference type="KEGG" id="scor:J3U87_27860"/>
<dbReference type="RefSeq" id="WP_237379054.1">
    <property type="nucleotide sequence ID" value="NZ_CP071793.1"/>
</dbReference>
<evidence type="ECO:0000256" key="2">
    <source>
        <dbReference type="SAM" id="SignalP"/>
    </source>
</evidence>
<dbReference type="InterPro" id="IPR036278">
    <property type="entry name" value="Sialidase_sf"/>
</dbReference>
<name>A0A8A4TH82_SULCO</name>
<sequence>MSLPSPDLRSWCLSIALGLLFPIAAVPTTAQSEWTDPAPVNTNAANDEDSDLDPQVAHDGAGNWVAVWTTEDTLGGTIGTDNDILVAHSGDNGVTWSDVMPLNTNAANDSGTDGRPHIASDGAGNWVAVWHSTENLGAAIGTDLDILVSRSEDNGATWTAPAALNTTANADTSHDFDPFIASDGKGIWLTVWYNTLDPGNTGEDADILFSRSMDNGATWSAPATLNTNATTDGGADFIPRIATDGSGNWVAVWYSNETLGDTIGLDNDIFAASSADDGASWSAPTVVNDNAETDGFEDTNPEIATDRAGNWVVVWHSASVAARGQGSDFDVAVASSADNGANWTNAIALNTNASTDTGNDFLPSIDTDGAGTWVTVWQSNENLDDVLGTDDDVFFAQSVNNGASWTAPAALNTGAATDQGNDWTPRIGSNRAGQWLAIWYSWEDLGEPIGNDFDILAAISPLPCMLSQAFFNALPNWGSTNTVLDLITIVNQECGEAREDG</sequence>
<keyword evidence="2" id="KW-0732">Signal</keyword>
<keyword evidence="4" id="KW-1185">Reference proteome</keyword>
<accession>A0A8A4TH82</accession>
<gene>
    <name evidence="3" type="ORF">J3U87_27860</name>
</gene>
<dbReference type="SUPFAM" id="SSF50939">
    <property type="entry name" value="Sialidases"/>
    <property type="match status" value="2"/>
</dbReference>
<dbReference type="EMBL" id="CP071793">
    <property type="protein sequence ID" value="QTD49419.1"/>
    <property type="molecule type" value="Genomic_DNA"/>
</dbReference>
<dbReference type="Gene3D" id="2.120.10.10">
    <property type="match status" value="2"/>
</dbReference>
<organism evidence="3 4">
    <name type="scientific">Sulfidibacter corallicola</name>
    <dbReference type="NCBI Taxonomy" id="2818388"/>
    <lineage>
        <taxon>Bacteria</taxon>
        <taxon>Pseudomonadati</taxon>
        <taxon>Acidobacteriota</taxon>
        <taxon>Holophagae</taxon>
        <taxon>Acanthopleuribacterales</taxon>
        <taxon>Acanthopleuribacteraceae</taxon>
        <taxon>Sulfidibacter</taxon>
    </lineage>
</organism>
<dbReference type="Proteomes" id="UP000663929">
    <property type="component" value="Chromosome"/>
</dbReference>
<feature type="region of interest" description="Disordered" evidence="1">
    <location>
        <begin position="32"/>
        <end position="54"/>
    </location>
</feature>
<proteinExistence type="predicted"/>